<name>A0ABT1X4P9_9PROT</name>
<gene>
    <name evidence="2" type="ORF">NRP21_07645</name>
</gene>
<accession>A0ABT1X4P9</accession>
<dbReference type="RefSeq" id="WP_257715592.1">
    <property type="nucleotide sequence ID" value="NZ_JANJOU010000004.1"/>
</dbReference>
<protein>
    <submittedName>
        <fullName evidence="2">OprO/OprP family phosphate-selective porin</fullName>
    </submittedName>
</protein>
<organism evidence="2 3">
    <name type="scientific">Roseomonas populi</name>
    <dbReference type="NCBI Taxonomy" id="3121582"/>
    <lineage>
        <taxon>Bacteria</taxon>
        <taxon>Pseudomonadati</taxon>
        <taxon>Pseudomonadota</taxon>
        <taxon>Alphaproteobacteria</taxon>
        <taxon>Acetobacterales</taxon>
        <taxon>Roseomonadaceae</taxon>
        <taxon>Roseomonas</taxon>
    </lineage>
</organism>
<keyword evidence="3" id="KW-1185">Reference proteome</keyword>
<dbReference type="InterPro" id="IPR023614">
    <property type="entry name" value="Porin_dom_sf"/>
</dbReference>
<feature type="signal peptide" evidence="1">
    <location>
        <begin position="1"/>
        <end position="19"/>
    </location>
</feature>
<sequence>MRRIPVLAFALLAALPAAAEEVKPDGLHWDGWAPTLQAADGNFTAKPVVRLDADLGSFFGQDEPGGFRSGVNLRRGRLGLGGTVLRDFTYSFVWEFGGQNPNDYNNIFEAQLAYTGLGWGTIRAGIFTPQHMPEYAGSSFDLPFMERAAITNLAASLATGDTREAVGIEGNGALGGGGARWNASAYASAGVGSTPHDGRQRGAAGRAVVLLPPIGPVQFQIGADAAAQFHPGTDPGPQSVRLRDYPELRIDSRRFLDSGSIRADQAWAVGPEAAGRVGPLYLEAVWQRVTVEPPDAPTRRFEGWYVEGLFTVAGPARERSNETGTWKRPKAEGRFGSLEIGVRYSTADLGVSRQSIWTAGVNWYLTDRFRLQAQYENGRTGQDRDFQAIGMRASFNL</sequence>
<dbReference type="Proteomes" id="UP001524642">
    <property type="component" value="Unassembled WGS sequence"/>
</dbReference>
<evidence type="ECO:0000256" key="1">
    <source>
        <dbReference type="SAM" id="SignalP"/>
    </source>
</evidence>
<proteinExistence type="predicted"/>
<feature type="chain" id="PRO_5046467510" evidence="1">
    <location>
        <begin position="20"/>
        <end position="397"/>
    </location>
</feature>
<reference evidence="2 3" key="1">
    <citation type="submission" date="2022-06" db="EMBL/GenBank/DDBJ databases">
        <title>Roseomonas CN29.</title>
        <authorList>
            <person name="Cheng Y."/>
            <person name="He X."/>
        </authorList>
    </citation>
    <scope>NUCLEOTIDE SEQUENCE [LARGE SCALE GENOMIC DNA]</scope>
    <source>
        <strain evidence="2 3">CN29</strain>
    </source>
</reference>
<dbReference type="Gene3D" id="2.40.160.10">
    <property type="entry name" value="Porin"/>
    <property type="match status" value="1"/>
</dbReference>
<comment type="caution">
    <text evidence="2">The sequence shown here is derived from an EMBL/GenBank/DDBJ whole genome shotgun (WGS) entry which is preliminary data.</text>
</comment>
<dbReference type="SUPFAM" id="SSF56935">
    <property type="entry name" value="Porins"/>
    <property type="match status" value="1"/>
</dbReference>
<dbReference type="EMBL" id="JANJOU010000004">
    <property type="protein sequence ID" value="MCR0981919.1"/>
    <property type="molecule type" value="Genomic_DNA"/>
</dbReference>
<dbReference type="Pfam" id="PF07396">
    <property type="entry name" value="Porin_O_P"/>
    <property type="match status" value="1"/>
</dbReference>
<keyword evidence="1" id="KW-0732">Signal</keyword>
<dbReference type="InterPro" id="IPR010870">
    <property type="entry name" value="Porin_O/P"/>
</dbReference>
<evidence type="ECO:0000313" key="2">
    <source>
        <dbReference type="EMBL" id="MCR0981919.1"/>
    </source>
</evidence>
<evidence type="ECO:0000313" key="3">
    <source>
        <dbReference type="Proteomes" id="UP001524642"/>
    </source>
</evidence>